<evidence type="ECO:0000313" key="4">
    <source>
        <dbReference type="EMBL" id="GFO93473.1"/>
    </source>
</evidence>
<evidence type="ECO:0000259" key="3">
    <source>
        <dbReference type="Pfam" id="PF13930"/>
    </source>
</evidence>
<feature type="region of interest" description="Disordered" evidence="1">
    <location>
        <begin position="308"/>
        <end position="332"/>
    </location>
</feature>
<feature type="region of interest" description="Disordered" evidence="1">
    <location>
        <begin position="38"/>
        <end position="76"/>
    </location>
</feature>
<keyword evidence="2" id="KW-0732">Signal</keyword>
<dbReference type="SUPFAM" id="SSF57884">
    <property type="entry name" value="Ada DNA repair protein, N-terminal domain (N-Ada 10)"/>
    <property type="match status" value="1"/>
</dbReference>
<dbReference type="EMBL" id="BLYL01000002">
    <property type="protein sequence ID" value="GFO93473.1"/>
    <property type="molecule type" value="Genomic_DNA"/>
</dbReference>
<evidence type="ECO:0000313" key="5">
    <source>
        <dbReference type="Proteomes" id="UP000660047"/>
    </source>
</evidence>
<dbReference type="Pfam" id="PF13930">
    <property type="entry name" value="Endonuclea_NS_2"/>
    <property type="match status" value="1"/>
</dbReference>
<feature type="compositionally biased region" description="Polar residues" evidence="1">
    <location>
        <begin position="60"/>
        <end position="76"/>
    </location>
</feature>
<evidence type="ECO:0000256" key="1">
    <source>
        <dbReference type="SAM" id="MobiDB-lite"/>
    </source>
</evidence>
<feature type="signal peptide" evidence="2">
    <location>
        <begin position="1"/>
        <end position="24"/>
    </location>
</feature>
<feature type="region of interest" description="Disordered" evidence="1">
    <location>
        <begin position="353"/>
        <end position="383"/>
    </location>
</feature>
<dbReference type="Proteomes" id="UP000660047">
    <property type="component" value="Unassembled WGS sequence"/>
</dbReference>
<feature type="domain" description="Type VII secretion system protein EssD-like" evidence="3">
    <location>
        <begin position="118"/>
        <end position="245"/>
    </location>
</feature>
<dbReference type="InterPro" id="IPR035451">
    <property type="entry name" value="Ada-like_dom_sf"/>
</dbReference>
<reference evidence="4" key="1">
    <citation type="submission" date="2020-06" db="EMBL/GenBank/DDBJ databases">
        <title>Characterization of fructooligosaccharide metabolism and fructooligosaccharide-degrading enzymes in human commensal butyrate producers.</title>
        <authorList>
            <person name="Tanno H."/>
            <person name="Fujii T."/>
            <person name="Hirano K."/>
            <person name="Maeno S."/>
            <person name="Tonozuka T."/>
            <person name="Sakamoto M."/>
            <person name="Ohkuma M."/>
            <person name="Tochio T."/>
            <person name="Endo A."/>
        </authorList>
    </citation>
    <scope>NUCLEOTIDE SEQUENCE</scope>
    <source>
        <strain evidence="4">JCM 31265</strain>
    </source>
</reference>
<proteinExistence type="predicted"/>
<dbReference type="Gene3D" id="3.40.10.10">
    <property type="entry name" value="DNA Methylphosphotriester Repair Domain"/>
    <property type="match status" value="1"/>
</dbReference>
<organism evidence="4 5">
    <name type="scientific">Coprococcus eutactus</name>
    <dbReference type="NCBI Taxonomy" id="33043"/>
    <lineage>
        <taxon>Bacteria</taxon>
        <taxon>Bacillati</taxon>
        <taxon>Bacillota</taxon>
        <taxon>Clostridia</taxon>
        <taxon>Lachnospirales</taxon>
        <taxon>Lachnospiraceae</taxon>
        <taxon>Coprococcus</taxon>
    </lineage>
</organism>
<sequence>MKRKFYSVLYVAIFALLMSGCSMSEIADGSRSVVKGYEKETVEDTSESENTTAAEKKDNTGNTSPESSAAASENIADQQASSMEIADIPIYSGEAYYEINGNVPYFSEDEMVTEAFENYSDLDFLGRCGVAYANICKEIMPTEERGEIGMIKPSGWHTVKYNDRIDGNYLYNRCHLIGYQLAGENANEKNLITGTRYLNVTGMLPFENEVADYVESTGNHVLYRVTPVYDGDNLVASGVQMEAESVEDKGAGVSFNVYVYNVQPGVIIDYATGDSEADPDYVVPGENASTKVSEEKGDDDQTAEAGMIGETQDTESDIGSDTSEIQKESADEDTYIVNTNTGKFHKPSCRSVKQMKEANKSERTTTRDELISEGYEPCKNCNP</sequence>
<evidence type="ECO:0000256" key="2">
    <source>
        <dbReference type="SAM" id="SignalP"/>
    </source>
</evidence>
<gene>
    <name evidence="4" type="ORF">COEU31_05190</name>
</gene>
<dbReference type="PROSITE" id="PS51257">
    <property type="entry name" value="PROKAR_LIPOPROTEIN"/>
    <property type="match status" value="1"/>
</dbReference>
<feature type="region of interest" description="Disordered" evidence="1">
    <location>
        <begin position="284"/>
        <end position="303"/>
    </location>
</feature>
<dbReference type="InterPro" id="IPR044927">
    <property type="entry name" value="Endonuclea_NS_2"/>
</dbReference>
<dbReference type="InterPro" id="IPR044929">
    <property type="entry name" value="DNA/RNA_non-sp_Endonuclease_sf"/>
</dbReference>
<comment type="caution">
    <text evidence="4">The sequence shown here is derived from an EMBL/GenBank/DDBJ whole genome shotgun (WGS) entry which is preliminary data.</text>
</comment>
<dbReference type="AlphaFoldDB" id="A0AAI9K1A8"/>
<protein>
    <recommendedName>
        <fullName evidence="3">Type VII secretion system protein EssD-like domain-containing protein</fullName>
    </recommendedName>
</protein>
<dbReference type="RefSeq" id="WP_055222903.1">
    <property type="nucleotide sequence ID" value="NZ_BLYL01000002.1"/>
</dbReference>
<accession>A0AAI9K1A8</accession>
<name>A0AAI9K1A8_9FIRM</name>
<feature type="chain" id="PRO_5042519628" description="Type VII secretion system protein EssD-like domain-containing protein" evidence="2">
    <location>
        <begin position="25"/>
        <end position="383"/>
    </location>
</feature>
<feature type="compositionally biased region" description="Basic and acidic residues" evidence="1">
    <location>
        <begin position="354"/>
        <end position="370"/>
    </location>
</feature>
<dbReference type="Gene3D" id="3.40.570.10">
    <property type="entry name" value="Extracellular Endonuclease, subunit A"/>
    <property type="match status" value="1"/>
</dbReference>